<name>A0A9E7KSS6_9LILI</name>
<gene>
    <name evidence="3" type="ORF">MUK42_34988</name>
</gene>
<dbReference type="EMBL" id="CP097510">
    <property type="protein sequence ID" value="URE28133.1"/>
    <property type="molecule type" value="Genomic_DNA"/>
</dbReference>
<dbReference type="GO" id="GO:0003677">
    <property type="term" value="F:DNA binding"/>
    <property type="evidence" value="ECO:0007669"/>
    <property type="project" value="UniProtKB-KW"/>
</dbReference>
<dbReference type="Proteomes" id="UP001055439">
    <property type="component" value="Chromosome 8"/>
</dbReference>
<keyword evidence="2" id="KW-1133">Transmembrane helix</keyword>
<dbReference type="EMBL" id="CP097510">
    <property type="protein sequence ID" value="URE28130.1"/>
    <property type="molecule type" value="Genomic_DNA"/>
</dbReference>
<evidence type="ECO:0000256" key="1">
    <source>
        <dbReference type="SAM" id="MobiDB-lite"/>
    </source>
</evidence>
<protein>
    <submittedName>
        <fullName evidence="3">Homeobox protein knotted-1-like</fullName>
    </submittedName>
</protein>
<keyword evidence="2" id="KW-0472">Membrane</keyword>
<keyword evidence="3" id="KW-0371">Homeobox</keyword>
<dbReference type="OrthoDB" id="10056939at2759"/>
<dbReference type="EMBL" id="CP097510">
    <property type="protein sequence ID" value="URE28131.1"/>
    <property type="molecule type" value="Genomic_DNA"/>
</dbReference>
<reference evidence="3" key="1">
    <citation type="submission" date="2022-05" db="EMBL/GenBank/DDBJ databases">
        <title>The Musa troglodytarum L. genome provides insights into the mechanism of non-climacteric behaviour and enrichment of carotenoids.</title>
        <authorList>
            <person name="Wang J."/>
        </authorList>
    </citation>
    <scope>NUCLEOTIDE SEQUENCE</scope>
    <source>
        <tissue evidence="3">Leaf</tissue>
    </source>
</reference>
<keyword evidence="3" id="KW-0238">DNA-binding</keyword>
<dbReference type="AlphaFoldDB" id="A0A9E7KSS6"/>
<accession>A0A9E7KSS6</accession>
<evidence type="ECO:0000256" key="2">
    <source>
        <dbReference type="SAM" id="Phobius"/>
    </source>
</evidence>
<feature type="transmembrane region" description="Helical" evidence="2">
    <location>
        <begin position="27"/>
        <end position="48"/>
    </location>
</feature>
<keyword evidence="4" id="KW-1185">Reference proteome</keyword>
<keyword evidence="2" id="KW-0812">Transmembrane</keyword>
<evidence type="ECO:0000313" key="3">
    <source>
        <dbReference type="EMBL" id="URE28131.1"/>
    </source>
</evidence>
<evidence type="ECO:0000313" key="4">
    <source>
        <dbReference type="Proteomes" id="UP001055439"/>
    </source>
</evidence>
<organism evidence="3 4">
    <name type="scientific">Musa troglodytarum</name>
    <name type="common">fe'i banana</name>
    <dbReference type="NCBI Taxonomy" id="320322"/>
    <lineage>
        <taxon>Eukaryota</taxon>
        <taxon>Viridiplantae</taxon>
        <taxon>Streptophyta</taxon>
        <taxon>Embryophyta</taxon>
        <taxon>Tracheophyta</taxon>
        <taxon>Spermatophyta</taxon>
        <taxon>Magnoliopsida</taxon>
        <taxon>Liliopsida</taxon>
        <taxon>Zingiberales</taxon>
        <taxon>Musaceae</taxon>
        <taxon>Musa</taxon>
    </lineage>
</organism>
<feature type="region of interest" description="Disordered" evidence="1">
    <location>
        <begin position="87"/>
        <end position="143"/>
    </location>
</feature>
<proteinExistence type="predicted"/>
<sequence length="143" mass="15789">MSSPLKTRVLARVLLLPLHKLSWKPTLWLLASATTTLPLSLSLCFMHTRAREAGFYRRQSSDGSVARDKEVLSLRRNCSSKGSVVMAVEGRGGGKKRAGRSRREQQQKVGNSGQLRMWADAVPHESHPGRPIRPTPSHGPTRG</sequence>